<dbReference type="InterPro" id="IPR006379">
    <property type="entry name" value="HAD-SF_hydro_IIB"/>
</dbReference>
<dbReference type="Proteomes" id="UP000787635">
    <property type="component" value="Unassembled WGS sequence"/>
</dbReference>
<dbReference type="CDD" id="cd01627">
    <property type="entry name" value="HAD_TPP"/>
    <property type="match status" value="1"/>
</dbReference>
<evidence type="ECO:0000313" key="5">
    <source>
        <dbReference type="EMBL" id="NKC29469.1"/>
    </source>
</evidence>
<dbReference type="Pfam" id="PF02358">
    <property type="entry name" value="Trehalose_PPase"/>
    <property type="match status" value="1"/>
</dbReference>
<comment type="similarity">
    <text evidence="2 4">Belongs to the trehalose phosphatase family.</text>
</comment>
<keyword evidence="3 4" id="KW-0378">Hydrolase</keyword>
<comment type="function">
    <text evidence="4">Removes the phosphate from trehalose 6-phosphate to produce free trehalose.</text>
</comment>
<dbReference type="EMBL" id="JAAVNE010000001">
    <property type="protein sequence ID" value="NKC29469.1"/>
    <property type="molecule type" value="Genomic_DNA"/>
</dbReference>
<dbReference type="PANTHER" id="PTHR43768">
    <property type="entry name" value="TREHALOSE 6-PHOSPHATE PHOSPHATASE"/>
    <property type="match status" value="1"/>
</dbReference>
<reference evidence="5 6" key="1">
    <citation type="submission" date="2020-03" db="EMBL/GenBank/DDBJ databases">
        <title>Roseomonas selenitidurans sp. nov. isolated from urban soil.</title>
        <authorList>
            <person name="Liu H."/>
        </authorList>
    </citation>
    <scope>NUCLEOTIDE SEQUENCE [LARGE SCALE GENOMIC DNA]</scope>
    <source>
        <strain evidence="5 6">BU-1</strain>
    </source>
</reference>
<accession>A0ABX1DX60</accession>
<dbReference type="InterPro" id="IPR044651">
    <property type="entry name" value="OTSB-like"/>
</dbReference>
<keyword evidence="6" id="KW-1185">Reference proteome</keyword>
<evidence type="ECO:0000256" key="3">
    <source>
        <dbReference type="ARBA" id="ARBA00022801"/>
    </source>
</evidence>
<evidence type="ECO:0000256" key="2">
    <source>
        <dbReference type="ARBA" id="ARBA00008770"/>
    </source>
</evidence>
<dbReference type="NCBIfam" id="TIGR00685">
    <property type="entry name" value="T6PP"/>
    <property type="match status" value="1"/>
</dbReference>
<dbReference type="Gene3D" id="3.30.70.1020">
    <property type="entry name" value="Trehalose-6-phosphate phosphatase related protein, domain 2"/>
    <property type="match status" value="1"/>
</dbReference>
<dbReference type="Gene3D" id="3.40.50.1000">
    <property type="entry name" value="HAD superfamily/HAD-like"/>
    <property type="match status" value="1"/>
</dbReference>
<comment type="caution">
    <text evidence="5">The sequence shown here is derived from an EMBL/GenBank/DDBJ whole genome shotgun (WGS) entry which is preliminary data.</text>
</comment>
<dbReference type="NCBIfam" id="TIGR01484">
    <property type="entry name" value="HAD-SF-IIB"/>
    <property type="match status" value="1"/>
</dbReference>
<comment type="cofactor">
    <cofactor evidence="4">
        <name>Mg(2+)</name>
        <dbReference type="ChEBI" id="CHEBI:18420"/>
    </cofactor>
</comment>
<proteinExistence type="inferred from homology"/>
<dbReference type="InterPro" id="IPR003337">
    <property type="entry name" value="Trehalose_PPase"/>
</dbReference>
<evidence type="ECO:0000256" key="4">
    <source>
        <dbReference type="RuleBase" id="RU361117"/>
    </source>
</evidence>
<keyword evidence="4" id="KW-0479">Metal-binding</keyword>
<protein>
    <recommendedName>
        <fullName evidence="4">Trehalose 6-phosphate phosphatase</fullName>
        <ecNumber evidence="4">3.1.3.12</ecNumber>
    </recommendedName>
</protein>
<dbReference type="EC" id="3.1.3.12" evidence="4"/>
<gene>
    <name evidence="5" type="primary">otsB</name>
    <name evidence="5" type="ORF">HEQ75_01235</name>
</gene>
<dbReference type="SUPFAM" id="SSF56784">
    <property type="entry name" value="HAD-like"/>
    <property type="match status" value="1"/>
</dbReference>
<dbReference type="InterPro" id="IPR036412">
    <property type="entry name" value="HAD-like_sf"/>
</dbReference>
<sequence>MQDFPTAPDNAALFLDFDGTLVEIAERPDAVRVPPDLPPLLERLSRHLDGALAIVSGRPLAELDHFLPGPVAKAGNHGAALRRRPDGAVESPALASPPAAWRARTQALTEAFPSAFIEDKAHGFVLHYRQAPEAGAVFRDLLESLVAEAPEHFALLPARMAWEVTPRGVSKATAVTSLMAHPPFAGRVPVFVGDDVTDEAGMQAAREAGGIGLRLQDAFGTPGDFRAWLAALEARYAQGRAA</sequence>
<dbReference type="PANTHER" id="PTHR43768:SF3">
    <property type="entry name" value="TREHALOSE 6-PHOSPHATE PHOSPHATASE"/>
    <property type="match status" value="1"/>
</dbReference>
<comment type="pathway">
    <text evidence="1 4">Glycan biosynthesis; trehalose biosynthesis.</text>
</comment>
<name>A0ABX1DX60_9PROT</name>
<dbReference type="InterPro" id="IPR023214">
    <property type="entry name" value="HAD_sf"/>
</dbReference>
<comment type="catalytic activity">
    <reaction evidence="4">
        <text>alpha,alpha-trehalose 6-phosphate + H2O = alpha,alpha-trehalose + phosphate</text>
        <dbReference type="Rhea" id="RHEA:23420"/>
        <dbReference type="ChEBI" id="CHEBI:15377"/>
        <dbReference type="ChEBI" id="CHEBI:16551"/>
        <dbReference type="ChEBI" id="CHEBI:43474"/>
        <dbReference type="ChEBI" id="CHEBI:58429"/>
        <dbReference type="EC" id="3.1.3.12"/>
    </reaction>
</comment>
<dbReference type="RefSeq" id="WP_168027086.1">
    <property type="nucleotide sequence ID" value="NZ_JAAVNE010000001.1"/>
</dbReference>
<dbReference type="GO" id="GO:0004805">
    <property type="term" value="F:trehalose-phosphatase activity"/>
    <property type="evidence" value="ECO:0007669"/>
    <property type="project" value="UniProtKB-EC"/>
</dbReference>
<organism evidence="5 6">
    <name type="scientific">Falsiroseomonas selenitidurans</name>
    <dbReference type="NCBI Taxonomy" id="2716335"/>
    <lineage>
        <taxon>Bacteria</taxon>
        <taxon>Pseudomonadati</taxon>
        <taxon>Pseudomonadota</taxon>
        <taxon>Alphaproteobacteria</taxon>
        <taxon>Acetobacterales</taxon>
        <taxon>Roseomonadaceae</taxon>
        <taxon>Falsiroseomonas</taxon>
    </lineage>
</organism>
<keyword evidence="4" id="KW-0460">Magnesium</keyword>
<evidence type="ECO:0000256" key="1">
    <source>
        <dbReference type="ARBA" id="ARBA00005199"/>
    </source>
</evidence>
<evidence type="ECO:0000313" key="6">
    <source>
        <dbReference type="Proteomes" id="UP000787635"/>
    </source>
</evidence>